<dbReference type="Pfam" id="PF00069">
    <property type="entry name" value="Pkinase"/>
    <property type="match status" value="1"/>
</dbReference>
<dbReference type="OrthoDB" id="4062651at2759"/>
<sequence length="249" mass="27849">MVGPQPLCLSLVHTPCSLQTGVHLTQDDAAAQNDIYALRDKVAQLERELNTVREQLQAFQNTTEMEQTLQNIPATAPKDELNRIKNCIAFTHKLGGGDGTIIKLLGATGLDEVSRNPVAYYPYFCGDLRSFLLSNSKENVPENTRIFIAYSIVKALSKVHQLDRLHRDVNSFHVFIDSDNTVVLAGMSQARSKTNMTMTNGVGDILWMAPETIRDGQRYTEKADIYSLAMVLIEIMTHELPYSHLPNRS</sequence>
<keyword evidence="1" id="KW-0175">Coiled coil</keyword>
<evidence type="ECO:0000313" key="3">
    <source>
        <dbReference type="EMBL" id="OQR95347.1"/>
    </source>
</evidence>
<dbReference type="PANTHER" id="PTHR23257">
    <property type="entry name" value="SERINE-THREONINE PROTEIN KINASE"/>
    <property type="match status" value="1"/>
</dbReference>
<dbReference type="InterPro" id="IPR000719">
    <property type="entry name" value="Prot_kinase_dom"/>
</dbReference>
<gene>
    <name evidence="3" type="ORF">THRCLA_22157</name>
</gene>
<dbReference type="GO" id="GO:0004672">
    <property type="term" value="F:protein kinase activity"/>
    <property type="evidence" value="ECO:0007669"/>
    <property type="project" value="InterPro"/>
</dbReference>
<proteinExistence type="predicted"/>
<dbReference type="AlphaFoldDB" id="A0A1V9ZBN7"/>
<dbReference type="SUPFAM" id="SSF56112">
    <property type="entry name" value="Protein kinase-like (PK-like)"/>
    <property type="match status" value="1"/>
</dbReference>
<evidence type="ECO:0000259" key="2">
    <source>
        <dbReference type="PROSITE" id="PS50011"/>
    </source>
</evidence>
<evidence type="ECO:0000313" key="4">
    <source>
        <dbReference type="Proteomes" id="UP000243217"/>
    </source>
</evidence>
<dbReference type="InterPro" id="IPR011009">
    <property type="entry name" value="Kinase-like_dom_sf"/>
</dbReference>
<dbReference type="InterPro" id="IPR050167">
    <property type="entry name" value="Ser_Thr_protein_kinase"/>
</dbReference>
<name>A0A1V9ZBN7_9STRA</name>
<feature type="coiled-coil region" evidence="1">
    <location>
        <begin position="28"/>
        <end position="62"/>
    </location>
</feature>
<evidence type="ECO:0000256" key="1">
    <source>
        <dbReference type="SAM" id="Coils"/>
    </source>
</evidence>
<dbReference type="GO" id="GO:0005737">
    <property type="term" value="C:cytoplasm"/>
    <property type="evidence" value="ECO:0007669"/>
    <property type="project" value="TreeGrafter"/>
</dbReference>
<dbReference type="GO" id="GO:0005524">
    <property type="term" value="F:ATP binding"/>
    <property type="evidence" value="ECO:0007669"/>
    <property type="project" value="InterPro"/>
</dbReference>
<reference evidence="3 4" key="1">
    <citation type="journal article" date="2014" name="Genome Biol. Evol.">
        <title>The secreted proteins of Achlya hypogyna and Thraustotheca clavata identify the ancestral oomycete secretome and reveal gene acquisitions by horizontal gene transfer.</title>
        <authorList>
            <person name="Misner I."/>
            <person name="Blouin N."/>
            <person name="Leonard G."/>
            <person name="Richards T.A."/>
            <person name="Lane C.E."/>
        </authorList>
    </citation>
    <scope>NUCLEOTIDE SEQUENCE [LARGE SCALE GENOMIC DNA]</scope>
    <source>
        <strain evidence="3 4">ATCC 34112</strain>
    </source>
</reference>
<accession>A0A1V9ZBN7</accession>
<feature type="non-terminal residue" evidence="3">
    <location>
        <position position="249"/>
    </location>
</feature>
<dbReference type="EMBL" id="JNBS01002129">
    <property type="protein sequence ID" value="OQR95347.1"/>
    <property type="molecule type" value="Genomic_DNA"/>
</dbReference>
<dbReference type="PROSITE" id="PS50011">
    <property type="entry name" value="PROTEIN_KINASE_DOM"/>
    <property type="match status" value="1"/>
</dbReference>
<keyword evidence="4" id="KW-1185">Reference proteome</keyword>
<dbReference type="Gene3D" id="1.10.510.10">
    <property type="entry name" value="Transferase(Phosphotransferase) domain 1"/>
    <property type="match status" value="1"/>
</dbReference>
<feature type="domain" description="Protein kinase" evidence="2">
    <location>
        <begin position="1"/>
        <end position="249"/>
    </location>
</feature>
<organism evidence="3 4">
    <name type="scientific">Thraustotheca clavata</name>
    <dbReference type="NCBI Taxonomy" id="74557"/>
    <lineage>
        <taxon>Eukaryota</taxon>
        <taxon>Sar</taxon>
        <taxon>Stramenopiles</taxon>
        <taxon>Oomycota</taxon>
        <taxon>Saprolegniomycetes</taxon>
        <taxon>Saprolegniales</taxon>
        <taxon>Achlyaceae</taxon>
        <taxon>Thraustotheca</taxon>
    </lineage>
</organism>
<comment type="caution">
    <text evidence="3">The sequence shown here is derived from an EMBL/GenBank/DDBJ whole genome shotgun (WGS) entry which is preliminary data.</text>
</comment>
<protein>
    <recommendedName>
        <fullName evidence="2">Protein kinase domain-containing protein</fullName>
    </recommendedName>
</protein>
<dbReference type="GO" id="GO:0007165">
    <property type="term" value="P:signal transduction"/>
    <property type="evidence" value="ECO:0007669"/>
    <property type="project" value="TreeGrafter"/>
</dbReference>
<dbReference type="Proteomes" id="UP000243217">
    <property type="component" value="Unassembled WGS sequence"/>
</dbReference>